<dbReference type="Gene3D" id="3.40.50.720">
    <property type="entry name" value="NAD(P)-binding Rossmann-like Domain"/>
    <property type="match status" value="1"/>
</dbReference>
<dbReference type="InterPro" id="IPR036291">
    <property type="entry name" value="NAD(P)-bd_dom_sf"/>
</dbReference>
<dbReference type="OrthoDB" id="9772736at2"/>
<sequence length="337" mass="36518">MKVLVYGAGNIGSLYAAKLTNAGNDVAILARGERLSQIREHGIRLQDFVSGEKTITRVESVERLAPDDAYDFVLVILPRDNVSEVLPILAANRNTPSVMFFGNNAGGPDEMIAAIGRERVLLGFPGAAAARCDECIRYLILDRSEQPTTIGELDGAESKRIKAIATALKQANFPVSISRNMDAWLKTHAAEISPTAGALYMAGGDIGQLKSNREALVLMIRAIREGHRALSSIGVPITPSIHKIFRWIPEMLLVAITRRKLDDKAASIKIGHALAARAEMKAIANELGELARQSGIATPAIDQLRPYLDLGSQRADDISESHTRAIGQNAREVEKAR</sequence>
<keyword evidence="3" id="KW-1185">Reference proteome</keyword>
<dbReference type="Proteomes" id="UP000315010">
    <property type="component" value="Unassembled WGS sequence"/>
</dbReference>
<evidence type="ECO:0000259" key="1">
    <source>
        <dbReference type="Pfam" id="PF02558"/>
    </source>
</evidence>
<comment type="caution">
    <text evidence="2">The sequence shown here is derived from an EMBL/GenBank/DDBJ whole genome shotgun (WGS) entry which is preliminary data.</text>
</comment>
<dbReference type="EMBL" id="SJPJ01000001">
    <property type="protein sequence ID" value="TWT80450.1"/>
    <property type="molecule type" value="Genomic_DNA"/>
</dbReference>
<dbReference type="Pfam" id="PF02558">
    <property type="entry name" value="ApbA"/>
    <property type="match status" value="1"/>
</dbReference>
<proteinExistence type="predicted"/>
<feature type="domain" description="Ketopantoate reductase N-terminal" evidence="1">
    <location>
        <begin position="3"/>
        <end position="131"/>
    </location>
</feature>
<dbReference type="SUPFAM" id="SSF51735">
    <property type="entry name" value="NAD(P)-binding Rossmann-fold domains"/>
    <property type="match status" value="1"/>
</dbReference>
<evidence type="ECO:0000313" key="2">
    <source>
        <dbReference type="EMBL" id="TWT80450.1"/>
    </source>
</evidence>
<dbReference type="InterPro" id="IPR013332">
    <property type="entry name" value="KPR_N"/>
</dbReference>
<dbReference type="RefSeq" id="WP_146395483.1">
    <property type="nucleotide sequence ID" value="NZ_SJPJ01000001.1"/>
</dbReference>
<evidence type="ECO:0000313" key="3">
    <source>
        <dbReference type="Proteomes" id="UP000315010"/>
    </source>
</evidence>
<gene>
    <name evidence="2" type="ORF">CA13_18670</name>
</gene>
<organism evidence="2 3">
    <name type="scientific">Novipirellula herctigrandis</name>
    <dbReference type="NCBI Taxonomy" id="2527986"/>
    <lineage>
        <taxon>Bacteria</taxon>
        <taxon>Pseudomonadati</taxon>
        <taxon>Planctomycetota</taxon>
        <taxon>Planctomycetia</taxon>
        <taxon>Pirellulales</taxon>
        <taxon>Pirellulaceae</taxon>
        <taxon>Novipirellula</taxon>
    </lineage>
</organism>
<reference evidence="2 3" key="1">
    <citation type="submission" date="2019-02" db="EMBL/GenBank/DDBJ databases">
        <title>Deep-cultivation of Planctomycetes and their phenomic and genomic characterization uncovers novel biology.</title>
        <authorList>
            <person name="Wiegand S."/>
            <person name="Jogler M."/>
            <person name="Boedeker C."/>
            <person name="Pinto D."/>
            <person name="Vollmers J."/>
            <person name="Rivas-Marin E."/>
            <person name="Kohn T."/>
            <person name="Peeters S.H."/>
            <person name="Heuer A."/>
            <person name="Rast P."/>
            <person name="Oberbeckmann S."/>
            <person name="Bunk B."/>
            <person name="Jeske O."/>
            <person name="Meyerdierks A."/>
            <person name="Storesund J.E."/>
            <person name="Kallscheuer N."/>
            <person name="Luecker S."/>
            <person name="Lage O.M."/>
            <person name="Pohl T."/>
            <person name="Merkel B.J."/>
            <person name="Hornburger P."/>
            <person name="Mueller R.-W."/>
            <person name="Bruemmer F."/>
            <person name="Labrenz M."/>
            <person name="Spormann A.M."/>
            <person name="Op Den Camp H."/>
            <person name="Overmann J."/>
            <person name="Amann R."/>
            <person name="Jetten M.S.M."/>
            <person name="Mascher T."/>
            <person name="Medema M.H."/>
            <person name="Devos D.P."/>
            <person name="Kaster A.-K."/>
            <person name="Ovreas L."/>
            <person name="Rohde M."/>
            <person name="Galperin M.Y."/>
            <person name="Jogler C."/>
        </authorList>
    </citation>
    <scope>NUCLEOTIDE SEQUENCE [LARGE SCALE GENOMIC DNA]</scope>
    <source>
        <strain evidence="2 3">CA13</strain>
    </source>
</reference>
<dbReference type="AlphaFoldDB" id="A0A5C5YZX9"/>
<name>A0A5C5YZX9_9BACT</name>
<accession>A0A5C5YZX9</accession>
<protein>
    <submittedName>
        <fullName evidence="2">2-dehydropantoate 2-reductase</fullName>
    </submittedName>
</protein>